<name>F2RN05_TRIT1</name>
<dbReference type="AlphaFoldDB" id="F2RN05"/>
<protein>
    <submittedName>
        <fullName evidence="1">Uncharacterized protein</fullName>
    </submittedName>
</protein>
<dbReference type="EMBL" id="GG698477">
    <property type="protein sequence ID" value="EGD92704.1"/>
    <property type="molecule type" value="Genomic_DNA"/>
</dbReference>
<gene>
    <name evidence="1" type="ORF">TESG_00276</name>
</gene>
<dbReference type="HOGENOM" id="CLU_1070349_0_0_1"/>
<evidence type="ECO:0000313" key="1">
    <source>
        <dbReference type="EMBL" id="EGD92704.1"/>
    </source>
</evidence>
<reference evidence="2" key="1">
    <citation type="journal article" date="2012" name="MBio">
        <title>Comparative genome analysis of Trichophyton rubrum and related dermatophytes reveals candidate genes involved in infection.</title>
        <authorList>
            <person name="Martinez D.A."/>
            <person name="Oliver B.G."/>
            <person name="Graeser Y."/>
            <person name="Goldberg J.M."/>
            <person name="Li W."/>
            <person name="Martinez-Rossi N.M."/>
            <person name="Monod M."/>
            <person name="Shelest E."/>
            <person name="Barton R.C."/>
            <person name="Birch E."/>
            <person name="Brakhage A.A."/>
            <person name="Chen Z."/>
            <person name="Gurr S.J."/>
            <person name="Heiman D."/>
            <person name="Heitman J."/>
            <person name="Kosti I."/>
            <person name="Rossi A."/>
            <person name="Saif S."/>
            <person name="Samalova M."/>
            <person name="Saunders C.W."/>
            <person name="Shea T."/>
            <person name="Summerbell R.C."/>
            <person name="Xu J."/>
            <person name="Young S."/>
            <person name="Zeng Q."/>
            <person name="Birren B.W."/>
            <person name="Cuomo C.A."/>
            <person name="White T.C."/>
        </authorList>
    </citation>
    <scope>NUCLEOTIDE SEQUENCE [LARGE SCALE GENOMIC DNA]</scope>
    <source>
        <strain evidence="2">CBS 112818</strain>
    </source>
</reference>
<organism evidence="1 2">
    <name type="scientific">Trichophyton tonsurans (strain CBS 112818)</name>
    <name type="common">Scalp ringworm fungus</name>
    <dbReference type="NCBI Taxonomy" id="647933"/>
    <lineage>
        <taxon>Eukaryota</taxon>
        <taxon>Fungi</taxon>
        <taxon>Dikarya</taxon>
        <taxon>Ascomycota</taxon>
        <taxon>Pezizomycotina</taxon>
        <taxon>Eurotiomycetes</taxon>
        <taxon>Eurotiomycetidae</taxon>
        <taxon>Onygenales</taxon>
        <taxon>Arthrodermataceae</taxon>
        <taxon>Trichophyton</taxon>
    </lineage>
</organism>
<proteinExistence type="predicted"/>
<keyword evidence="2" id="KW-1185">Reference proteome</keyword>
<evidence type="ECO:0000313" key="2">
    <source>
        <dbReference type="Proteomes" id="UP000009172"/>
    </source>
</evidence>
<sequence>MGGRSGLLPPGSSGGRKRVCHALSNPSTGHHELHECDSKSTSACVELRTHRAQVMQGQAGNWHHNYIHRAAQFGRDGHFDALLARMIQKKGKILESELHEKKLSARPPNAGEFPIPFRLCTRDFCQEEKSRKEGEEKTGLADLSEIRALNCLYFGCLPPRERARETSTTSTSWSALVREMHAYGEPRNKNPNRISSCIFSLDIFAFCTLHNALFGDFLDGFLGLSCQLWQSWQLWRPMIDGAVGNVYLAQLAMHLFATWR</sequence>
<accession>F2RN05</accession>
<dbReference type="Proteomes" id="UP000009172">
    <property type="component" value="Unassembled WGS sequence"/>
</dbReference>